<dbReference type="OrthoDB" id="10317088at2759"/>
<organism evidence="1 2">
    <name type="scientific">Sclerotinia trifoliorum</name>
    <dbReference type="NCBI Taxonomy" id="28548"/>
    <lineage>
        <taxon>Eukaryota</taxon>
        <taxon>Fungi</taxon>
        <taxon>Dikarya</taxon>
        <taxon>Ascomycota</taxon>
        <taxon>Pezizomycotina</taxon>
        <taxon>Leotiomycetes</taxon>
        <taxon>Helotiales</taxon>
        <taxon>Sclerotiniaceae</taxon>
        <taxon>Sclerotinia</taxon>
    </lineage>
</organism>
<protein>
    <submittedName>
        <fullName evidence="1">1ede1d7d-4623-4826-867a-4e968220c402-CDS</fullName>
    </submittedName>
</protein>
<dbReference type="Proteomes" id="UP000624404">
    <property type="component" value="Unassembled WGS sequence"/>
</dbReference>
<proteinExistence type="predicted"/>
<dbReference type="AlphaFoldDB" id="A0A8H2ZPR8"/>
<name>A0A8H2ZPR8_9HELO</name>
<reference evidence="1" key="1">
    <citation type="submission" date="2020-10" db="EMBL/GenBank/DDBJ databases">
        <authorList>
            <person name="Kusch S."/>
        </authorList>
    </citation>
    <scope>NUCLEOTIDE SEQUENCE</scope>
    <source>
        <strain evidence="1">SwB9</strain>
    </source>
</reference>
<accession>A0A8H2ZPR8</accession>
<gene>
    <name evidence="1" type="ORF">SCLTRI_LOCUS6041</name>
</gene>
<comment type="caution">
    <text evidence="1">The sequence shown here is derived from an EMBL/GenBank/DDBJ whole genome shotgun (WGS) entry which is preliminary data.</text>
</comment>
<dbReference type="EMBL" id="CAJHIA010000017">
    <property type="protein sequence ID" value="CAD6445966.1"/>
    <property type="molecule type" value="Genomic_DNA"/>
</dbReference>
<evidence type="ECO:0000313" key="1">
    <source>
        <dbReference type="EMBL" id="CAD6445966.1"/>
    </source>
</evidence>
<keyword evidence="2" id="KW-1185">Reference proteome</keyword>
<sequence length="75" mass="8791">MGDLNRIERLFGTLERCCNAQRTVKGDDTEQSETNEVSVETFPLNNGGEERKFYWGRAQRFTCRLILFYCFFPQG</sequence>
<evidence type="ECO:0000313" key="2">
    <source>
        <dbReference type="Proteomes" id="UP000624404"/>
    </source>
</evidence>